<dbReference type="RefSeq" id="WP_066160079.1">
    <property type="nucleotide sequence ID" value="NZ_CP020814.1"/>
</dbReference>
<evidence type="ECO:0000256" key="3">
    <source>
        <dbReference type="ARBA" id="ARBA00022692"/>
    </source>
</evidence>
<feature type="transmembrane region" description="Helical" evidence="8">
    <location>
        <begin position="289"/>
        <end position="313"/>
    </location>
</feature>
<name>A0A1X9MC57_9BACI</name>
<dbReference type="AlphaFoldDB" id="A0A1X9MC57"/>
<evidence type="ECO:0000256" key="7">
    <source>
        <dbReference type="ARBA" id="ARBA00023136"/>
    </source>
</evidence>
<dbReference type="InterPro" id="IPR003439">
    <property type="entry name" value="ABC_transporter-like_ATP-bd"/>
</dbReference>
<keyword evidence="11" id="KW-1185">Reference proteome</keyword>
<keyword evidence="4" id="KW-0547">Nucleotide-binding</keyword>
<feature type="domain" description="ABC transporter" evidence="9">
    <location>
        <begin position="356"/>
        <end position="603"/>
    </location>
</feature>
<keyword evidence="2" id="KW-1003">Cell membrane</keyword>
<evidence type="ECO:0000256" key="1">
    <source>
        <dbReference type="ARBA" id="ARBA00004651"/>
    </source>
</evidence>
<dbReference type="InterPro" id="IPR043428">
    <property type="entry name" value="LivM-like"/>
</dbReference>
<evidence type="ECO:0000256" key="2">
    <source>
        <dbReference type="ARBA" id="ARBA00022475"/>
    </source>
</evidence>
<feature type="transmembrane region" description="Helical" evidence="8">
    <location>
        <begin position="252"/>
        <end position="277"/>
    </location>
</feature>
<dbReference type="EMBL" id="CP020814">
    <property type="protein sequence ID" value="ARK29733.1"/>
    <property type="molecule type" value="Genomic_DNA"/>
</dbReference>
<dbReference type="Gene3D" id="3.40.50.300">
    <property type="entry name" value="P-loop containing nucleotide triphosphate hydrolases"/>
    <property type="match status" value="1"/>
</dbReference>
<keyword evidence="5 10" id="KW-0067">ATP-binding</keyword>
<dbReference type="KEGG" id="bkw:BkAM31D_07585"/>
<evidence type="ECO:0000313" key="10">
    <source>
        <dbReference type="EMBL" id="ARK29733.1"/>
    </source>
</evidence>
<feature type="transmembrane region" description="Helical" evidence="8">
    <location>
        <begin position="36"/>
        <end position="69"/>
    </location>
</feature>
<feature type="transmembrane region" description="Helical" evidence="8">
    <location>
        <begin position="12"/>
        <end position="30"/>
    </location>
</feature>
<dbReference type="PROSITE" id="PS50893">
    <property type="entry name" value="ABC_TRANSPORTER_2"/>
    <property type="match status" value="1"/>
</dbReference>
<keyword evidence="6 8" id="KW-1133">Transmembrane helix</keyword>
<dbReference type="CDD" id="cd06581">
    <property type="entry name" value="TM_PBP1_LivM_like"/>
    <property type="match status" value="1"/>
</dbReference>
<dbReference type="EC" id="3.6.3.17" evidence="10"/>
<dbReference type="SUPFAM" id="SSF52540">
    <property type="entry name" value="P-loop containing nucleoside triphosphate hydrolases"/>
    <property type="match status" value="1"/>
</dbReference>
<protein>
    <submittedName>
        <fullName evidence="10">Xylose import ATP-binding protein XylG</fullName>
        <ecNumber evidence="10">3.6.3.17</ecNumber>
    </submittedName>
</protein>
<dbReference type="GO" id="GO:0005886">
    <property type="term" value="C:plasma membrane"/>
    <property type="evidence" value="ECO:0007669"/>
    <property type="project" value="UniProtKB-SubCell"/>
</dbReference>
<dbReference type="InterPro" id="IPR003593">
    <property type="entry name" value="AAA+_ATPase"/>
</dbReference>
<evidence type="ECO:0000256" key="4">
    <source>
        <dbReference type="ARBA" id="ARBA00022741"/>
    </source>
</evidence>
<dbReference type="Proteomes" id="UP000193006">
    <property type="component" value="Chromosome"/>
</dbReference>
<dbReference type="InterPro" id="IPR001851">
    <property type="entry name" value="ABC_transp_permease"/>
</dbReference>
<dbReference type="Pfam" id="PF02653">
    <property type="entry name" value="BPD_transp_2"/>
    <property type="match status" value="1"/>
</dbReference>
<proteinExistence type="predicted"/>
<dbReference type="Pfam" id="PF00005">
    <property type="entry name" value="ABC_tran"/>
    <property type="match status" value="1"/>
</dbReference>
<dbReference type="PANTHER" id="PTHR30482">
    <property type="entry name" value="HIGH-AFFINITY BRANCHED-CHAIN AMINO ACID TRANSPORT SYSTEM PERMEASE"/>
    <property type="match status" value="1"/>
</dbReference>
<accession>A0A1X9MC57</accession>
<evidence type="ECO:0000313" key="11">
    <source>
        <dbReference type="Proteomes" id="UP000193006"/>
    </source>
</evidence>
<feature type="transmembrane region" description="Helical" evidence="8">
    <location>
        <begin position="81"/>
        <end position="107"/>
    </location>
</feature>
<gene>
    <name evidence="10" type="primary">xylG</name>
    <name evidence="10" type="ORF">BkAM31D_07585</name>
</gene>
<evidence type="ECO:0000256" key="6">
    <source>
        <dbReference type="ARBA" id="ARBA00022989"/>
    </source>
</evidence>
<dbReference type="STRING" id="199441.BkAM31D_07585"/>
<evidence type="ECO:0000256" key="5">
    <source>
        <dbReference type="ARBA" id="ARBA00022840"/>
    </source>
</evidence>
<evidence type="ECO:0000256" key="8">
    <source>
        <dbReference type="SAM" id="Phobius"/>
    </source>
</evidence>
<dbReference type="GO" id="GO:0016887">
    <property type="term" value="F:ATP hydrolysis activity"/>
    <property type="evidence" value="ECO:0007669"/>
    <property type="project" value="InterPro"/>
</dbReference>
<evidence type="ECO:0000259" key="9">
    <source>
        <dbReference type="PROSITE" id="PS50893"/>
    </source>
</evidence>
<dbReference type="SMART" id="SM00382">
    <property type="entry name" value="AAA"/>
    <property type="match status" value="1"/>
</dbReference>
<feature type="transmembrane region" description="Helical" evidence="8">
    <location>
        <begin position="216"/>
        <end position="240"/>
    </location>
</feature>
<keyword evidence="3 8" id="KW-0812">Transmembrane</keyword>
<keyword evidence="10" id="KW-0378">Hydrolase</keyword>
<dbReference type="PANTHER" id="PTHR30482:SF20">
    <property type="entry name" value="HIGH-AFFINITY BRANCHED-CHAIN AMINO ACID TRANSPORT SYSTEM PERMEASE PROTEIN LIVM"/>
    <property type="match status" value="1"/>
</dbReference>
<sequence length="607" mass="66638">MKHVMRILDNPISKIVILLLLVIAPLFVSQNLLQLLIFWGIFIILAQSINILTGFAGQLSLGHAAFYAIGAYTSAILMMKFGLPLFITIIISMVLSAIVGFILSFPAGRVKEFYLAMMTLGFGFLVHEIIREWASVTGGVMGISGINSPKFGTLTIFGISVNLVAYYWFVLAITLVIVWLLRNFVQSYFGRSFLAVHQSELAASSIGISPRFVKQLAYTVSAAMAGLAGALYAHLMGYIGPESFEMMKSIEILVMGILGGFGTIIGPILGAAFLTFIPSQLQLFAEYQLMIYGLLLVFSFLIIPKGFAGLLGLRTDMEKGKTIQKLTKIKSKADQSIQGESPDQEQRLFNILNKKLVVDNLVKDFQGLRALDQTSLGLQPGTILGLIGPNGSGKSTLVNLISGVYPVTEGKISFGGKEITNLPSHLIAREGIIRTFQDPNNVPNMTVKENLLLGSQLLFKSNIVSCSINSKSSLLEEKQMIEKVYKVMELCNLKEYADEQVENLPYGIQRMVEVARAILAEPQLLMLDEPAAGLSEEEMDELVRMIRYVKEKGISVILIDHHIDFLVKLVDTVVVLDSGKVIYSGDVEGMQSNKQVIEAYLGVENNA</sequence>
<reference evidence="10 11" key="1">
    <citation type="submission" date="2017-04" db="EMBL/GenBank/DDBJ databases">
        <title>Bacillus krulwichiae AM31D Genome sequencing and assembly.</title>
        <authorList>
            <person name="Krulwich T.A."/>
            <person name="Anastor L."/>
            <person name="Ehrlich R."/>
            <person name="Ehrlich G.D."/>
            <person name="Janto B."/>
        </authorList>
    </citation>
    <scope>NUCLEOTIDE SEQUENCE [LARGE SCALE GENOMIC DNA]</scope>
    <source>
        <strain evidence="10 11">AM31D</strain>
    </source>
</reference>
<dbReference type="InterPro" id="IPR027417">
    <property type="entry name" value="P-loop_NTPase"/>
</dbReference>
<feature type="transmembrane region" description="Helical" evidence="8">
    <location>
        <begin position="151"/>
        <end position="181"/>
    </location>
</feature>
<dbReference type="GO" id="GO:0005524">
    <property type="term" value="F:ATP binding"/>
    <property type="evidence" value="ECO:0007669"/>
    <property type="project" value="UniProtKB-KW"/>
</dbReference>
<dbReference type="CDD" id="cd03219">
    <property type="entry name" value="ABC_Mj1267_LivG_branched"/>
    <property type="match status" value="1"/>
</dbReference>
<keyword evidence="7 8" id="KW-0472">Membrane</keyword>
<dbReference type="GO" id="GO:0015658">
    <property type="term" value="F:branched-chain amino acid transmembrane transporter activity"/>
    <property type="evidence" value="ECO:0007669"/>
    <property type="project" value="InterPro"/>
</dbReference>
<feature type="transmembrane region" description="Helical" evidence="8">
    <location>
        <begin position="113"/>
        <end position="130"/>
    </location>
</feature>
<organism evidence="10 11">
    <name type="scientific">Halalkalibacter krulwichiae</name>
    <dbReference type="NCBI Taxonomy" id="199441"/>
    <lineage>
        <taxon>Bacteria</taxon>
        <taxon>Bacillati</taxon>
        <taxon>Bacillota</taxon>
        <taxon>Bacilli</taxon>
        <taxon>Bacillales</taxon>
        <taxon>Bacillaceae</taxon>
        <taxon>Halalkalibacter</taxon>
    </lineage>
</organism>
<comment type="subcellular location">
    <subcellularLocation>
        <location evidence="1">Cell membrane</location>
        <topology evidence="1">Multi-pass membrane protein</topology>
    </subcellularLocation>
</comment>